<dbReference type="SUPFAM" id="SSF53448">
    <property type="entry name" value="Nucleotide-diphospho-sugar transferases"/>
    <property type="match status" value="1"/>
</dbReference>
<dbReference type="InterPro" id="IPR029044">
    <property type="entry name" value="Nucleotide-diphossugar_trans"/>
</dbReference>
<evidence type="ECO:0000313" key="3">
    <source>
        <dbReference type="Proteomes" id="UP000179588"/>
    </source>
</evidence>
<proteinExistence type="predicted"/>
<organism evidence="2 3">
    <name type="scientific">Providencia stuartii</name>
    <dbReference type="NCBI Taxonomy" id="588"/>
    <lineage>
        <taxon>Bacteria</taxon>
        <taxon>Pseudomonadati</taxon>
        <taxon>Pseudomonadota</taxon>
        <taxon>Gammaproteobacteria</taxon>
        <taxon>Enterobacterales</taxon>
        <taxon>Morganellaceae</taxon>
        <taxon>Providencia</taxon>
    </lineage>
</organism>
<name>A0A1S1HJQ0_PROST</name>
<dbReference type="InterPro" id="IPR005835">
    <property type="entry name" value="NTP_transferase_dom"/>
</dbReference>
<dbReference type="PANTHER" id="PTHR47183">
    <property type="entry name" value="GLUCOSE-1-PHOSPHATE CYTIDYLYLTRANSFERASE-RELATED"/>
    <property type="match status" value="1"/>
</dbReference>
<dbReference type="GO" id="GO:0047343">
    <property type="term" value="F:glucose-1-phosphate cytidylyltransferase activity"/>
    <property type="evidence" value="ECO:0007669"/>
    <property type="project" value="InterPro"/>
</dbReference>
<keyword evidence="2" id="KW-0548">Nucleotidyltransferase</keyword>
<evidence type="ECO:0000313" key="2">
    <source>
        <dbReference type="EMBL" id="OHT22514.1"/>
    </source>
</evidence>
<comment type="caution">
    <text evidence="2">The sequence shown here is derived from an EMBL/GenBank/DDBJ whole genome shotgun (WGS) entry which is preliminary data.</text>
</comment>
<dbReference type="Proteomes" id="UP000179588">
    <property type="component" value="Unassembled WGS sequence"/>
</dbReference>
<dbReference type="Pfam" id="PF00483">
    <property type="entry name" value="NTP_transferase"/>
    <property type="match status" value="1"/>
</dbReference>
<protein>
    <submittedName>
        <fullName evidence="2">Glucose-1-phosphate cytidylyltransferase</fullName>
    </submittedName>
</protein>
<reference evidence="2 3" key="1">
    <citation type="submission" date="2016-03" db="EMBL/GenBank/DDBJ databases">
        <title>Genome sequence of Providencia stuartii strain, isolated from the salivary glands of larval Lucilia sericata.</title>
        <authorList>
            <person name="Yuan Y."/>
            <person name="Zhang Y."/>
            <person name="Fu S."/>
            <person name="Crippen T.L."/>
            <person name="Visi D."/>
            <person name="Benbow M.E."/>
            <person name="Allen M."/>
            <person name="Tomberlin J.K."/>
            <person name="Sze S.-H."/>
            <person name="Tarone A.M."/>
        </authorList>
    </citation>
    <scope>NUCLEOTIDE SEQUENCE [LARGE SCALE GENOMIC DNA]</scope>
    <source>
        <strain evidence="2 3">Crippen</strain>
    </source>
</reference>
<gene>
    <name evidence="2" type="ORF">A3Q29_10310</name>
</gene>
<dbReference type="InterPro" id="IPR013446">
    <property type="entry name" value="G1P_cyt_trans-like"/>
</dbReference>
<evidence type="ECO:0000259" key="1">
    <source>
        <dbReference type="Pfam" id="PF00483"/>
    </source>
</evidence>
<dbReference type="EMBL" id="LVIE01000223">
    <property type="protein sequence ID" value="OHT22514.1"/>
    <property type="molecule type" value="Genomic_DNA"/>
</dbReference>
<sequence length="250" mass="28918">MKCIILCGGKGMRMGGDVSPLPKPLVKLKDESLILHIIKIYLKYGVNDFILPLGYKGDLIKEYFVNLKWKINDFKLTMKNNAIEIYNDNLDFNIHFIDTGLNSQTGYRINQCRKLVNNEDFLLTYSDGLSDISIDKLINHHKKENKIVTVTGVNRESQFGVLEVENKLVTSFKEKEKSEEIINGGFFCCKFDVFNYLTDSKDCIFEDLPLKKLAKDNQLSVYHHKGFWKCIDTQKDLSDINNLSKSLWER</sequence>
<keyword evidence="3" id="KW-1185">Reference proteome</keyword>
<feature type="domain" description="Nucleotidyl transferase" evidence="1">
    <location>
        <begin position="2"/>
        <end position="242"/>
    </location>
</feature>
<keyword evidence="2" id="KW-0808">Transferase</keyword>
<accession>A0A1S1HJQ0</accession>
<dbReference type="PANTHER" id="PTHR47183:SF2">
    <property type="entry name" value="GLUCOSE-1-PHOSPHATE CYTIDYLYLTRANSFERASE-RELATED"/>
    <property type="match status" value="1"/>
</dbReference>
<dbReference type="AlphaFoldDB" id="A0A1S1HJQ0"/>
<dbReference type="Gene3D" id="3.90.550.10">
    <property type="entry name" value="Spore Coat Polysaccharide Biosynthesis Protein SpsA, Chain A"/>
    <property type="match status" value="1"/>
</dbReference>